<organism evidence="2 3">
    <name type="scientific">Prorocentrum cordatum</name>
    <dbReference type="NCBI Taxonomy" id="2364126"/>
    <lineage>
        <taxon>Eukaryota</taxon>
        <taxon>Sar</taxon>
        <taxon>Alveolata</taxon>
        <taxon>Dinophyceae</taxon>
        <taxon>Prorocentrales</taxon>
        <taxon>Prorocentraceae</taxon>
        <taxon>Prorocentrum</taxon>
    </lineage>
</organism>
<feature type="non-terminal residue" evidence="2">
    <location>
        <position position="1"/>
    </location>
</feature>
<name>A0ABN9S5H9_9DINO</name>
<evidence type="ECO:0008006" key="4">
    <source>
        <dbReference type="Google" id="ProtNLM"/>
    </source>
</evidence>
<feature type="non-terminal residue" evidence="2">
    <location>
        <position position="445"/>
    </location>
</feature>
<accession>A0ABN9S5H9</accession>
<proteinExistence type="predicted"/>
<evidence type="ECO:0000313" key="3">
    <source>
        <dbReference type="Proteomes" id="UP001189429"/>
    </source>
</evidence>
<sequence>AALPRIAKNLQAPIAFFRRTRGAQHAWKEAPPEVVALLALGPELLLLRGLEARVAELATQQEDLQSLRREATANRWNAWVDEAFAHGASGALRATRGLERLEVVRADRDGDPAQLADQAMDEREDLWEAHGAPWKATPGDAATWPALPTINGGNIRRAVGTFSWKTAVGQSRLHPRQLWFVPGHAVEGCRLITLANTLIRVWARVRKPPSQQWNKNHPDDAIFGMRRGATATASAHGHKVQAEIAQLLWEVSWTAIVHLHKVFDSVLIGPLLEQARSLGFPMRLAGMCVSYFRMPRVLQAYGCWSRKMVANSNILPGCIHSAALLTVLLCQAVVRLRTIAKQLTPMSLMDDLTIQWIGQVGDGGVVTMRRAVCEFTEQVQPLGMQIKLAKSGWLATQGFCNLGHDAHGTAVRRPVAKTRTKELRARQPRADALARMAGPRVQALW</sequence>
<evidence type="ECO:0000313" key="2">
    <source>
        <dbReference type="EMBL" id="CAK0827077.1"/>
    </source>
</evidence>
<reference evidence="2" key="1">
    <citation type="submission" date="2023-10" db="EMBL/GenBank/DDBJ databases">
        <authorList>
            <person name="Chen Y."/>
            <person name="Shah S."/>
            <person name="Dougan E. K."/>
            <person name="Thang M."/>
            <person name="Chan C."/>
        </authorList>
    </citation>
    <scope>NUCLEOTIDE SEQUENCE [LARGE SCALE GENOMIC DNA]</scope>
</reference>
<feature type="coiled-coil region" evidence="1">
    <location>
        <begin position="47"/>
        <end position="74"/>
    </location>
</feature>
<dbReference type="Proteomes" id="UP001189429">
    <property type="component" value="Unassembled WGS sequence"/>
</dbReference>
<keyword evidence="1" id="KW-0175">Coiled coil</keyword>
<keyword evidence="3" id="KW-1185">Reference proteome</keyword>
<comment type="caution">
    <text evidence="2">The sequence shown here is derived from an EMBL/GenBank/DDBJ whole genome shotgun (WGS) entry which is preliminary data.</text>
</comment>
<gene>
    <name evidence="2" type="ORF">PCOR1329_LOCUS26699</name>
</gene>
<protein>
    <recommendedName>
        <fullName evidence="4">Reverse transcriptase domain-containing protein</fullName>
    </recommendedName>
</protein>
<evidence type="ECO:0000256" key="1">
    <source>
        <dbReference type="SAM" id="Coils"/>
    </source>
</evidence>
<dbReference type="EMBL" id="CAUYUJ010009546">
    <property type="protein sequence ID" value="CAK0827077.1"/>
    <property type="molecule type" value="Genomic_DNA"/>
</dbReference>